<accession>B0DPF2</accession>
<evidence type="ECO:0000313" key="1">
    <source>
        <dbReference type="EMBL" id="EDR03674.1"/>
    </source>
</evidence>
<sequence length="155" mass="17485">MVDIAFCPGFAPTKITSSQWKHLSTLIVKKLLVVKPWSDEQRLIPKSEACFGEIPVIINSEGLPMVFVKDLTKWVHHNCSISAPTRKRNQKVLQVTLPHHLDQYLSLSLVLLAMLVFQANVLGQGRTLKIQLLTRLCPLLLPLSTYTPHSTLFSF</sequence>
<dbReference type="InParanoid" id="B0DPF2"/>
<protein>
    <submittedName>
        <fullName evidence="1">Predicted protein</fullName>
    </submittedName>
</protein>
<keyword evidence="2" id="KW-1185">Reference proteome</keyword>
<gene>
    <name evidence="1" type="ORF">LACBIDRAFT_331421</name>
</gene>
<dbReference type="HOGENOM" id="CLU_1695788_0_0_1"/>
<name>B0DPF2_LACBS</name>
<evidence type="ECO:0000313" key="2">
    <source>
        <dbReference type="Proteomes" id="UP000001194"/>
    </source>
</evidence>
<dbReference type="KEGG" id="lbc:LACBIDRAFT_331421"/>
<reference evidence="1 2" key="1">
    <citation type="journal article" date="2008" name="Nature">
        <title>The genome of Laccaria bicolor provides insights into mycorrhizal symbiosis.</title>
        <authorList>
            <person name="Martin F."/>
            <person name="Aerts A."/>
            <person name="Ahren D."/>
            <person name="Brun A."/>
            <person name="Danchin E.G.J."/>
            <person name="Duchaussoy F."/>
            <person name="Gibon J."/>
            <person name="Kohler A."/>
            <person name="Lindquist E."/>
            <person name="Pereda V."/>
            <person name="Salamov A."/>
            <person name="Shapiro H.J."/>
            <person name="Wuyts J."/>
            <person name="Blaudez D."/>
            <person name="Buee M."/>
            <person name="Brokstein P."/>
            <person name="Canbaeck B."/>
            <person name="Cohen D."/>
            <person name="Courty P.E."/>
            <person name="Coutinho P.M."/>
            <person name="Delaruelle C."/>
            <person name="Detter J.C."/>
            <person name="Deveau A."/>
            <person name="DiFazio S."/>
            <person name="Duplessis S."/>
            <person name="Fraissinet-Tachet L."/>
            <person name="Lucic E."/>
            <person name="Frey-Klett P."/>
            <person name="Fourrey C."/>
            <person name="Feussner I."/>
            <person name="Gay G."/>
            <person name="Grimwood J."/>
            <person name="Hoegger P.J."/>
            <person name="Jain P."/>
            <person name="Kilaru S."/>
            <person name="Labbe J."/>
            <person name="Lin Y.C."/>
            <person name="Legue V."/>
            <person name="Le Tacon F."/>
            <person name="Marmeisse R."/>
            <person name="Melayah D."/>
            <person name="Montanini B."/>
            <person name="Muratet M."/>
            <person name="Nehls U."/>
            <person name="Niculita-Hirzel H."/>
            <person name="Oudot-Le Secq M.P."/>
            <person name="Peter M."/>
            <person name="Quesneville H."/>
            <person name="Rajashekar B."/>
            <person name="Reich M."/>
            <person name="Rouhier N."/>
            <person name="Schmutz J."/>
            <person name="Yin T."/>
            <person name="Chalot M."/>
            <person name="Henrissat B."/>
            <person name="Kuees U."/>
            <person name="Lucas S."/>
            <person name="Van de Peer Y."/>
            <person name="Podila G.K."/>
            <person name="Polle A."/>
            <person name="Pukkila P.J."/>
            <person name="Richardson P.M."/>
            <person name="Rouze P."/>
            <person name="Sanders I.R."/>
            <person name="Stajich J.E."/>
            <person name="Tunlid A."/>
            <person name="Tuskan G."/>
            <person name="Grigoriev I.V."/>
        </authorList>
    </citation>
    <scope>NUCLEOTIDE SEQUENCE [LARGE SCALE GENOMIC DNA]</scope>
    <source>
        <strain evidence="2">S238N-H82 / ATCC MYA-4686</strain>
    </source>
</reference>
<dbReference type="OrthoDB" id="3132195at2759"/>
<dbReference type="EMBL" id="DS547123">
    <property type="protein sequence ID" value="EDR03674.1"/>
    <property type="molecule type" value="Genomic_DNA"/>
</dbReference>
<dbReference type="RefSeq" id="XP_001885822.1">
    <property type="nucleotide sequence ID" value="XM_001885787.1"/>
</dbReference>
<dbReference type="AlphaFoldDB" id="B0DPF2"/>
<dbReference type="GeneID" id="6081455"/>
<proteinExistence type="predicted"/>
<organism evidence="2">
    <name type="scientific">Laccaria bicolor (strain S238N-H82 / ATCC MYA-4686)</name>
    <name type="common">Bicoloured deceiver</name>
    <name type="synonym">Laccaria laccata var. bicolor</name>
    <dbReference type="NCBI Taxonomy" id="486041"/>
    <lineage>
        <taxon>Eukaryota</taxon>
        <taxon>Fungi</taxon>
        <taxon>Dikarya</taxon>
        <taxon>Basidiomycota</taxon>
        <taxon>Agaricomycotina</taxon>
        <taxon>Agaricomycetes</taxon>
        <taxon>Agaricomycetidae</taxon>
        <taxon>Agaricales</taxon>
        <taxon>Agaricineae</taxon>
        <taxon>Hydnangiaceae</taxon>
        <taxon>Laccaria</taxon>
    </lineage>
</organism>
<dbReference type="Proteomes" id="UP000001194">
    <property type="component" value="Unassembled WGS sequence"/>
</dbReference>